<dbReference type="EMBL" id="BK016159">
    <property type="protein sequence ID" value="DAF99049.1"/>
    <property type="molecule type" value="Genomic_DNA"/>
</dbReference>
<protein>
    <submittedName>
        <fullName evidence="1">Uncharacterized protein</fullName>
    </submittedName>
</protein>
<accession>A0A8S5UX45</accession>
<reference evidence="1" key="1">
    <citation type="journal article" date="2021" name="Proc. Natl. Acad. Sci. U.S.A.">
        <title>A Catalog of Tens of Thousands of Viruses from Human Metagenomes Reveals Hidden Associations with Chronic Diseases.</title>
        <authorList>
            <person name="Tisza M.J."/>
            <person name="Buck C.B."/>
        </authorList>
    </citation>
    <scope>NUCLEOTIDE SEQUENCE</scope>
    <source>
        <strain evidence="1">CtDmR33</strain>
    </source>
</reference>
<sequence>MRCNPSIFVSKRLLWVLGIKCSLTIKTRLNRKIGGFSCV</sequence>
<evidence type="ECO:0000313" key="1">
    <source>
        <dbReference type="EMBL" id="DAF99049.1"/>
    </source>
</evidence>
<name>A0A8S5UX45_9CAUD</name>
<proteinExistence type="predicted"/>
<organism evidence="1">
    <name type="scientific">Siphoviridae sp. ctDmR33</name>
    <dbReference type="NCBI Taxonomy" id="2825389"/>
    <lineage>
        <taxon>Viruses</taxon>
        <taxon>Duplodnaviria</taxon>
        <taxon>Heunggongvirae</taxon>
        <taxon>Uroviricota</taxon>
        <taxon>Caudoviricetes</taxon>
    </lineage>
</organism>